<sequence length="65" mass="7404">MKLTVAQILALQKVERRDWPAGEPRRSWINKATLSVLERLGLVEEHFPDILHLTDAGRQDLKGGE</sequence>
<proteinExistence type="predicted"/>
<dbReference type="Proteomes" id="UP000245865">
    <property type="component" value="Unassembled WGS sequence"/>
</dbReference>
<dbReference type="EMBL" id="QGDB01000002">
    <property type="protein sequence ID" value="PWL18874.1"/>
    <property type="molecule type" value="Genomic_DNA"/>
</dbReference>
<evidence type="ECO:0000313" key="1">
    <source>
        <dbReference type="EMBL" id="PWL18874.1"/>
    </source>
</evidence>
<comment type="caution">
    <text evidence="1">The sequence shown here is derived from an EMBL/GenBank/DDBJ whole genome shotgun (WGS) entry which is preliminary data.</text>
</comment>
<keyword evidence="2" id="KW-1185">Reference proteome</keyword>
<reference evidence="1 2" key="1">
    <citation type="submission" date="2018-05" db="EMBL/GenBank/DDBJ databases">
        <title>Comparative genomic sequence analysis between strain HN4 and CCM 8460T (Falsochrobactrum ovis) will provide more evidence to prove that HN4 is a new species of Falsochrobactrum.</title>
        <authorList>
            <person name="Lyu W."/>
            <person name="Sun L."/>
            <person name="Yao L."/>
        </authorList>
    </citation>
    <scope>NUCLEOTIDE SEQUENCE [LARGE SCALE GENOMIC DNA]</scope>
    <source>
        <strain evidence="1 2">HN4</strain>
    </source>
</reference>
<gene>
    <name evidence="1" type="ORF">DKP76_07380</name>
</gene>
<evidence type="ECO:0008006" key="3">
    <source>
        <dbReference type="Google" id="ProtNLM"/>
    </source>
</evidence>
<dbReference type="AlphaFoldDB" id="A0A316JBP7"/>
<organism evidence="1 2">
    <name type="scientific">Falsochrobactrum shanghaiense</name>
    <dbReference type="NCBI Taxonomy" id="2201899"/>
    <lineage>
        <taxon>Bacteria</taxon>
        <taxon>Pseudomonadati</taxon>
        <taxon>Pseudomonadota</taxon>
        <taxon>Alphaproteobacteria</taxon>
        <taxon>Hyphomicrobiales</taxon>
        <taxon>Brucellaceae</taxon>
        <taxon>Falsochrobactrum</taxon>
    </lineage>
</organism>
<accession>A0A316JBP7</accession>
<protein>
    <recommendedName>
        <fullName evidence="3">MarR family transcriptional regulator</fullName>
    </recommendedName>
</protein>
<evidence type="ECO:0000313" key="2">
    <source>
        <dbReference type="Proteomes" id="UP000245865"/>
    </source>
</evidence>
<name>A0A316JBP7_9HYPH</name>